<organism evidence="10 11">
    <name type="scientific">Neorhodopirellula lusitana</name>
    <dbReference type="NCBI Taxonomy" id="445327"/>
    <lineage>
        <taxon>Bacteria</taxon>
        <taxon>Pseudomonadati</taxon>
        <taxon>Planctomycetota</taxon>
        <taxon>Planctomycetia</taxon>
        <taxon>Pirellulales</taxon>
        <taxon>Pirellulaceae</taxon>
        <taxon>Neorhodopirellula</taxon>
    </lineage>
</organism>
<comment type="caution">
    <text evidence="10">The sequence shown here is derived from an EMBL/GenBank/DDBJ whole genome shotgun (WGS) entry which is preliminary data.</text>
</comment>
<dbReference type="Proteomes" id="UP001158067">
    <property type="component" value="Unassembled WGS sequence"/>
</dbReference>
<proteinExistence type="inferred from homology"/>
<evidence type="ECO:0000313" key="10">
    <source>
        <dbReference type="EMBL" id="SMP60942.1"/>
    </source>
</evidence>
<evidence type="ECO:0000256" key="1">
    <source>
        <dbReference type="ARBA" id="ARBA00004429"/>
    </source>
</evidence>
<dbReference type="RefSeq" id="WP_283433109.1">
    <property type="nucleotide sequence ID" value="NZ_FXUG01000007.1"/>
</dbReference>
<dbReference type="PANTHER" id="PTHR30574:SF1">
    <property type="entry name" value="SULPHUR TRANSPORT DOMAIN-CONTAINING PROTEIN"/>
    <property type="match status" value="1"/>
</dbReference>
<evidence type="ECO:0000256" key="3">
    <source>
        <dbReference type="ARBA" id="ARBA00022475"/>
    </source>
</evidence>
<comment type="similarity">
    <text evidence="8">Belongs to the TsuA/YedE (TC 9.B.102) family.</text>
</comment>
<keyword evidence="3" id="KW-1003">Cell membrane</keyword>
<evidence type="ECO:0000256" key="8">
    <source>
        <dbReference type="ARBA" id="ARBA00035655"/>
    </source>
</evidence>
<evidence type="ECO:0000256" key="6">
    <source>
        <dbReference type="ARBA" id="ARBA00022989"/>
    </source>
</evidence>
<dbReference type="PANTHER" id="PTHR30574">
    <property type="entry name" value="INNER MEMBRANE PROTEIN YEDE"/>
    <property type="match status" value="1"/>
</dbReference>
<protein>
    <recommendedName>
        <fullName evidence="12">Sulphur transport domain-containing protein</fullName>
    </recommendedName>
</protein>
<gene>
    <name evidence="10" type="ORF">SAMN06265222_10725</name>
</gene>
<accession>A0ABY1Q615</accession>
<dbReference type="InterPro" id="IPR007272">
    <property type="entry name" value="Sulf_transp_TsuA/YedE"/>
</dbReference>
<evidence type="ECO:0000256" key="9">
    <source>
        <dbReference type="SAM" id="Phobius"/>
    </source>
</evidence>
<keyword evidence="5 9" id="KW-0812">Transmembrane</keyword>
<keyword evidence="6 9" id="KW-1133">Transmembrane helix</keyword>
<evidence type="ECO:0000256" key="7">
    <source>
        <dbReference type="ARBA" id="ARBA00023136"/>
    </source>
</evidence>
<dbReference type="EMBL" id="FXUG01000007">
    <property type="protein sequence ID" value="SMP60942.1"/>
    <property type="molecule type" value="Genomic_DNA"/>
</dbReference>
<evidence type="ECO:0000256" key="2">
    <source>
        <dbReference type="ARBA" id="ARBA00022448"/>
    </source>
</evidence>
<feature type="transmembrane region" description="Helical" evidence="9">
    <location>
        <begin position="151"/>
        <end position="169"/>
    </location>
</feature>
<comment type="subcellular location">
    <subcellularLocation>
        <location evidence="1">Cell inner membrane</location>
        <topology evidence="1">Multi-pass membrane protein</topology>
    </subcellularLocation>
</comment>
<reference evidence="10 11" key="1">
    <citation type="submission" date="2017-05" db="EMBL/GenBank/DDBJ databases">
        <authorList>
            <person name="Varghese N."/>
            <person name="Submissions S."/>
        </authorList>
    </citation>
    <scope>NUCLEOTIDE SEQUENCE [LARGE SCALE GENOMIC DNA]</scope>
    <source>
        <strain evidence="10 11">DSM 25457</strain>
    </source>
</reference>
<evidence type="ECO:0000256" key="5">
    <source>
        <dbReference type="ARBA" id="ARBA00022692"/>
    </source>
</evidence>
<keyword evidence="11" id="KW-1185">Reference proteome</keyword>
<dbReference type="Pfam" id="PF04143">
    <property type="entry name" value="Sulf_transp"/>
    <property type="match status" value="1"/>
</dbReference>
<keyword evidence="2" id="KW-0813">Transport</keyword>
<name>A0ABY1Q615_9BACT</name>
<feature type="transmembrane region" description="Helical" evidence="9">
    <location>
        <begin position="71"/>
        <end position="90"/>
    </location>
</feature>
<feature type="transmembrane region" description="Helical" evidence="9">
    <location>
        <begin position="111"/>
        <end position="131"/>
    </location>
</feature>
<evidence type="ECO:0000313" key="11">
    <source>
        <dbReference type="Proteomes" id="UP001158067"/>
    </source>
</evidence>
<sequence>MNNFLTRKSWSPYTVGAAIGVLSWFTFLSADHALGISTAFETTVAIAERAVAPEFSETNSFFEIKTPKVNWGWMLVVGVFVGALISSKLSGDRGAATVPPLWAKRFGPSPIKRFVGAFAGGVLMLLGARLAGGCTSGHGISGSLQLAASSWLFVIVAFSFGILTSFLMLGRKGNSHV</sequence>
<evidence type="ECO:0000256" key="4">
    <source>
        <dbReference type="ARBA" id="ARBA00022519"/>
    </source>
</evidence>
<keyword evidence="4" id="KW-0997">Cell inner membrane</keyword>
<keyword evidence="7 9" id="KW-0472">Membrane</keyword>
<evidence type="ECO:0008006" key="12">
    <source>
        <dbReference type="Google" id="ProtNLM"/>
    </source>
</evidence>